<dbReference type="Proteomes" id="UP000627781">
    <property type="component" value="Unassembled WGS sequence"/>
</dbReference>
<keyword evidence="2 3" id="KW-0175">Coiled coil</keyword>
<organism evidence="6 7">
    <name type="scientific">Clostridium cibarium</name>
    <dbReference type="NCBI Taxonomy" id="2762247"/>
    <lineage>
        <taxon>Bacteria</taxon>
        <taxon>Bacillati</taxon>
        <taxon>Bacillota</taxon>
        <taxon>Clostridia</taxon>
        <taxon>Eubacteriales</taxon>
        <taxon>Clostridiaceae</taxon>
        <taxon>Clostridium</taxon>
    </lineage>
</organism>
<keyword evidence="7" id="KW-1185">Reference proteome</keyword>
<proteinExistence type="predicted"/>
<evidence type="ECO:0000256" key="1">
    <source>
        <dbReference type="ARBA" id="ARBA00004196"/>
    </source>
</evidence>
<dbReference type="SUPFAM" id="SSF111369">
    <property type="entry name" value="HlyD-like secretion proteins"/>
    <property type="match status" value="1"/>
</dbReference>
<dbReference type="Gene3D" id="2.40.30.170">
    <property type="match status" value="1"/>
</dbReference>
<evidence type="ECO:0000256" key="4">
    <source>
        <dbReference type="SAM" id="MobiDB-lite"/>
    </source>
</evidence>
<dbReference type="Gene3D" id="2.40.50.100">
    <property type="match status" value="1"/>
</dbReference>
<evidence type="ECO:0000313" key="6">
    <source>
        <dbReference type="EMBL" id="MBD7912815.1"/>
    </source>
</evidence>
<sequence length="463" mass="48395">MSNNSGTIQDLNLKIGDKVDVGQKLFVSNSDDLVNNVTNVQQNLDTKNLNLQNDTNNYNNSIAKINTAISEAQNQLNSAKDAVNKMIVTSSINGVIVAVNNKNGDSVKTSGSFSMKGGNEGGAIGFAGASTVLIVADQGNLDKTVKITPNNDGTIQNLNLKVGDSVRIGQAFFVSNSDTVRQNVDKAQANLDKQNSTLLDLKNSTRLQIDNLDISDAQNQLNSAKNAVNKMTVTSPISGVIAAVNKSNGDSVGVSSGSSQSNISTSISGANSNESSSTTQSSAGKSSGTTSGSNSAGSISSSTNASSSSSNSSTSTDVVLTIVDPSSMKVKVSVDELDIAKIKEGQKAEIKFDAIGDKVYEGTVESIPQTGTTTNGVTKYDVSVSINDSTGIKIGMSANVNILVDSKDNALAVPADAVIEKDRKKYVIDESNNLIEVKTGIENENYIEILDGVKEDEKLLETK</sequence>
<dbReference type="RefSeq" id="WP_191769694.1">
    <property type="nucleotide sequence ID" value="NZ_JACSRA010000029.1"/>
</dbReference>
<protein>
    <submittedName>
        <fullName evidence="6">Efflux RND transporter periplasmic adaptor subunit</fullName>
    </submittedName>
</protein>
<feature type="coiled-coil region" evidence="3">
    <location>
        <begin position="62"/>
        <end position="89"/>
    </location>
</feature>
<evidence type="ECO:0000259" key="5">
    <source>
        <dbReference type="Pfam" id="PF25990"/>
    </source>
</evidence>
<comment type="subcellular location">
    <subcellularLocation>
        <location evidence="1">Cell envelope</location>
    </subcellularLocation>
</comment>
<evidence type="ECO:0000313" key="7">
    <source>
        <dbReference type="Proteomes" id="UP000627781"/>
    </source>
</evidence>
<dbReference type="EMBL" id="JACSRA010000029">
    <property type="protein sequence ID" value="MBD7912815.1"/>
    <property type="molecule type" value="Genomic_DNA"/>
</dbReference>
<comment type="caution">
    <text evidence="6">The sequence shown here is derived from an EMBL/GenBank/DDBJ whole genome shotgun (WGS) entry which is preliminary data.</text>
</comment>
<gene>
    <name evidence="6" type="ORF">H9661_15800</name>
</gene>
<evidence type="ECO:0000256" key="3">
    <source>
        <dbReference type="SAM" id="Coils"/>
    </source>
</evidence>
<feature type="coiled-coil region" evidence="3">
    <location>
        <begin position="184"/>
        <end position="234"/>
    </location>
</feature>
<feature type="region of interest" description="Disordered" evidence="4">
    <location>
        <begin position="249"/>
        <end position="316"/>
    </location>
</feature>
<feature type="domain" description="YknX-like beta-barrel" evidence="5">
    <location>
        <begin position="328"/>
        <end position="402"/>
    </location>
</feature>
<dbReference type="InterPro" id="IPR058636">
    <property type="entry name" value="Beta-barrel_YknX"/>
</dbReference>
<evidence type="ECO:0000256" key="2">
    <source>
        <dbReference type="ARBA" id="ARBA00023054"/>
    </source>
</evidence>
<dbReference type="Gene3D" id="2.40.420.20">
    <property type="match status" value="1"/>
</dbReference>
<reference evidence="6 7" key="1">
    <citation type="submission" date="2020-08" db="EMBL/GenBank/DDBJ databases">
        <title>A Genomic Blueprint of the Chicken Gut Microbiome.</title>
        <authorList>
            <person name="Gilroy R."/>
            <person name="Ravi A."/>
            <person name="Getino M."/>
            <person name="Pursley I."/>
            <person name="Horton D.L."/>
            <person name="Alikhan N.-F."/>
            <person name="Baker D."/>
            <person name="Gharbi K."/>
            <person name="Hall N."/>
            <person name="Watson M."/>
            <person name="Adriaenssens E.M."/>
            <person name="Foster-Nyarko E."/>
            <person name="Jarju S."/>
            <person name="Secka A."/>
            <person name="Antonio M."/>
            <person name="Oren A."/>
            <person name="Chaudhuri R."/>
            <person name="La Ragione R.M."/>
            <person name="Hildebrand F."/>
            <person name="Pallen M.J."/>
        </authorList>
    </citation>
    <scope>NUCLEOTIDE SEQUENCE [LARGE SCALE GENOMIC DNA]</scope>
    <source>
        <strain evidence="6 7">Sa3CVN1</strain>
    </source>
</reference>
<dbReference type="InterPro" id="IPR050465">
    <property type="entry name" value="UPF0194_transport"/>
</dbReference>
<dbReference type="Pfam" id="PF25990">
    <property type="entry name" value="Beta-barrel_YknX"/>
    <property type="match status" value="1"/>
</dbReference>
<dbReference type="PANTHER" id="PTHR32347">
    <property type="entry name" value="EFFLUX SYSTEM COMPONENT YKNX-RELATED"/>
    <property type="match status" value="1"/>
</dbReference>
<name>A0ABR8PXB5_9CLOT</name>
<accession>A0ABR8PXB5</accession>